<dbReference type="KEGG" id="cur:cu0208"/>
<dbReference type="InterPro" id="IPR021373">
    <property type="entry name" value="DUF2993"/>
</dbReference>
<dbReference type="EMBL" id="AM942444">
    <property type="protein sequence ID" value="CAQ04168.1"/>
    <property type="molecule type" value="Genomic_DNA"/>
</dbReference>
<keyword evidence="4" id="KW-1185">Reference proteome</keyword>
<feature type="region of interest" description="Disordered" evidence="1">
    <location>
        <begin position="281"/>
        <end position="329"/>
    </location>
</feature>
<dbReference type="STRING" id="504474.cu0208"/>
<dbReference type="Proteomes" id="UP000001727">
    <property type="component" value="Chromosome"/>
</dbReference>
<evidence type="ECO:0000313" key="3">
    <source>
        <dbReference type="EMBL" id="CAQ04168.1"/>
    </source>
</evidence>
<proteinExistence type="predicted"/>
<protein>
    <recommendedName>
        <fullName evidence="5">DUF2993 domain-containing protein</fullName>
    </recommendedName>
</protein>
<accession>B1VEH9</accession>
<feature type="region of interest" description="Disordered" evidence="1">
    <location>
        <begin position="1"/>
        <end position="20"/>
    </location>
</feature>
<organism evidence="3 4">
    <name type="scientific">Corynebacterium urealyticum (strain ATCC 43042 / DSM 7109)</name>
    <dbReference type="NCBI Taxonomy" id="504474"/>
    <lineage>
        <taxon>Bacteria</taxon>
        <taxon>Bacillati</taxon>
        <taxon>Actinomycetota</taxon>
        <taxon>Actinomycetes</taxon>
        <taxon>Mycobacteriales</taxon>
        <taxon>Corynebacteriaceae</taxon>
        <taxon>Corynebacterium</taxon>
    </lineage>
</organism>
<evidence type="ECO:0000256" key="1">
    <source>
        <dbReference type="SAM" id="MobiDB-lite"/>
    </source>
</evidence>
<name>B1VEH9_CORU7</name>
<feature type="compositionally biased region" description="Polar residues" evidence="1">
    <location>
        <begin position="1"/>
        <end position="13"/>
    </location>
</feature>
<dbReference type="Pfam" id="PF11209">
    <property type="entry name" value="LmeA"/>
    <property type="match status" value="1"/>
</dbReference>
<sequence>MSSQNYYPQQPQFSGFPAQQAPEKKSKAPKVLAIIVIIVLLLALIAEFGARWYIKHEIKNSLTEASNSRTVEDPKVSLGTTPVLLGLVQRSLPHLEVEVPSSIDVSYEDNDPNRPVVTGMPRTHITGKKLSMGETPQDMRFGELTVDAELPKEVMKAEMIANQSGQSDDDLLNSLLQVDDVVPNPQDQTLEVQFSGGLASIVMSPKIEKGQLTMEVSAVKVFGQELPDVLAEALGGAVEQSVEQNTPGGLEARDVRVTNNGLQISLHGTDVDLNELQSSLNEAGQSQQGGQESPRTDRGNDGTGDNTPAEEDRPGAVGSGGEIFNRAAA</sequence>
<evidence type="ECO:0000313" key="4">
    <source>
        <dbReference type="Proteomes" id="UP000001727"/>
    </source>
</evidence>
<evidence type="ECO:0000256" key="2">
    <source>
        <dbReference type="SAM" id="Phobius"/>
    </source>
</evidence>
<dbReference type="RefSeq" id="WP_012359474.1">
    <property type="nucleotide sequence ID" value="NC_010545.1"/>
</dbReference>
<reference evidence="3 4" key="1">
    <citation type="journal article" date="2008" name="J. Biotechnol.">
        <title>The lifestyle of Corynebacterium urealyticum derived from its complete genome sequence established by pyrosequencing.</title>
        <authorList>
            <person name="Tauch A."/>
            <person name="Trost E."/>
            <person name="Tilker A."/>
            <person name="Ludewig U."/>
            <person name="Schneiker S."/>
            <person name="Goesmann A."/>
            <person name="Arnold W."/>
            <person name="Bekel T."/>
            <person name="Brinkrolf K."/>
            <person name="Brune I."/>
            <person name="Goetker S."/>
            <person name="Kalinowski J."/>
            <person name="Kamp P.-B."/>
            <person name="Lobo F.P."/>
            <person name="Viehoever P."/>
            <person name="Weisshaar B."/>
            <person name="Soriano F."/>
            <person name="Droege M."/>
            <person name="Puehler A."/>
        </authorList>
    </citation>
    <scope>NUCLEOTIDE SEQUENCE [LARGE SCALE GENOMIC DNA]</scope>
    <source>
        <strain evidence="4">ATCC 43042 / DSM 7109</strain>
    </source>
</reference>
<feature type="transmembrane region" description="Helical" evidence="2">
    <location>
        <begin position="31"/>
        <end position="54"/>
    </location>
</feature>
<gene>
    <name evidence="3" type="ordered locus">cu0208</name>
</gene>
<keyword evidence="2" id="KW-1133">Transmembrane helix</keyword>
<keyword evidence="2" id="KW-0812">Transmembrane</keyword>
<dbReference type="eggNOG" id="ENOG5030HSU">
    <property type="taxonomic scope" value="Bacteria"/>
</dbReference>
<dbReference type="GeneID" id="60605008"/>
<keyword evidence="2" id="KW-0472">Membrane</keyword>
<evidence type="ECO:0008006" key="5">
    <source>
        <dbReference type="Google" id="ProtNLM"/>
    </source>
</evidence>
<dbReference type="HOGENOM" id="CLU_058016_1_0_11"/>
<dbReference type="AlphaFoldDB" id="B1VEH9"/>